<feature type="region of interest" description="Disordered" evidence="1">
    <location>
        <begin position="16"/>
        <end position="66"/>
    </location>
</feature>
<dbReference type="EMBL" id="JYFN01000014">
    <property type="protein sequence ID" value="KJE23385.1"/>
    <property type="molecule type" value="Genomic_DNA"/>
</dbReference>
<evidence type="ECO:0000313" key="3">
    <source>
        <dbReference type="Proteomes" id="UP000032545"/>
    </source>
</evidence>
<accession>A0A0D8BH49</accession>
<proteinExistence type="predicted"/>
<dbReference type="AlphaFoldDB" id="A0A0D8BH49"/>
<reference evidence="2 3" key="2">
    <citation type="journal article" date="2016" name="Genome Announc.">
        <title>Permanent Draft Genome Sequences for Two Variants of Frankia sp. Strain CpI1, the First Frankia Strain Isolated from Root Nodules of Comptonia peregrina.</title>
        <authorList>
            <person name="Oshone R."/>
            <person name="Hurst S.G.IV."/>
            <person name="Abebe-Akele F."/>
            <person name="Simpson S."/>
            <person name="Morris K."/>
            <person name="Thomas W.K."/>
            <person name="Tisa L.S."/>
        </authorList>
    </citation>
    <scope>NUCLEOTIDE SEQUENCE [LARGE SCALE GENOMIC DNA]</scope>
    <source>
        <strain evidence="3">CpI1-S</strain>
    </source>
</reference>
<organism evidence="2 3">
    <name type="scientific">Frankia torreyi</name>
    <dbReference type="NCBI Taxonomy" id="1856"/>
    <lineage>
        <taxon>Bacteria</taxon>
        <taxon>Bacillati</taxon>
        <taxon>Actinomycetota</taxon>
        <taxon>Actinomycetes</taxon>
        <taxon>Frankiales</taxon>
        <taxon>Frankiaceae</taxon>
        <taxon>Frankia</taxon>
    </lineage>
</organism>
<protein>
    <submittedName>
        <fullName evidence="2">Uncharacterized protein</fullName>
    </submittedName>
</protein>
<reference evidence="3" key="1">
    <citation type="submission" date="2015-02" db="EMBL/GenBank/DDBJ databases">
        <title>Draft Genome of Frankia sp. CpI1-S.</title>
        <authorList>
            <person name="Oshone R.T."/>
            <person name="Ngom M."/>
            <person name="Ghodhbane-Gtari F."/>
            <person name="Gtari M."/>
            <person name="Morris K."/>
            <person name="Thomas K."/>
            <person name="Sen A."/>
            <person name="Tisa L.S."/>
        </authorList>
    </citation>
    <scope>NUCLEOTIDE SEQUENCE [LARGE SCALE GENOMIC DNA]</scope>
    <source>
        <strain evidence="3">CpI1-S</strain>
    </source>
</reference>
<evidence type="ECO:0000313" key="2">
    <source>
        <dbReference type="EMBL" id="KJE23385.1"/>
    </source>
</evidence>
<name>A0A0D8BH49_9ACTN</name>
<sequence length="134" mass="14400">MFDLFGVRPRLAPEGRIAPKSHLAPRGHAAPTDHAGPTGRVTPDGRIPSQVVGPGDGRPLSDRASCGLPPSVARVAARMRLSAELLAAILEVEGRSRATLDDMERADALADVLLARRRQRINRHRPELARTGNP</sequence>
<dbReference type="Proteomes" id="UP000032545">
    <property type="component" value="Unassembled WGS sequence"/>
</dbReference>
<dbReference type="PATRIC" id="fig|1502723.3.peg.1370"/>
<evidence type="ECO:0000256" key="1">
    <source>
        <dbReference type="SAM" id="MobiDB-lite"/>
    </source>
</evidence>
<keyword evidence="3" id="KW-1185">Reference proteome</keyword>
<gene>
    <name evidence="2" type="ORF">FF36_02343</name>
</gene>
<comment type="caution">
    <text evidence="2">The sequence shown here is derived from an EMBL/GenBank/DDBJ whole genome shotgun (WGS) entry which is preliminary data.</text>
</comment>